<accession>A0ABU3EUZ9</accession>
<evidence type="ECO:0000313" key="2">
    <source>
        <dbReference type="EMBL" id="MDT2598700.1"/>
    </source>
</evidence>
<keyword evidence="1" id="KW-0812">Transmembrane</keyword>
<reference evidence="2 3" key="1">
    <citation type="submission" date="2023-03" db="EMBL/GenBank/DDBJ databases">
        <authorList>
            <person name="Shen W."/>
            <person name="Cai J."/>
        </authorList>
    </citation>
    <scope>NUCLEOTIDE SEQUENCE [LARGE SCALE GENOMIC DNA]</scope>
    <source>
        <strain evidence="2 3">D6-4</strain>
    </source>
</reference>
<dbReference type="EMBL" id="JARPYI010000001">
    <property type="protein sequence ID" value="MDT2598700.1"/>
    <property type="molecule type" value="Genomic_DNA"/>
</dbReference>
<evidence type="ECO:0000256" key="1">
    <source>
        <dbReference type="SAM" id="Phobius"/>
    </source>
</evidence>
<comment type="caution">
    <text evidence="2">The sequence shown here is derived from an EMBL/GenBank/DDBJ whole genome shotgun (WGS) entry which is preliminary data.</text>
</comment>
<keyword evidence="3" id="KW-1185">Reference proteome</keyword>
<protein>
    <submittedName>
        <fullName evidence="2">Uncharacterized protein</fullName>
    </submittedName>
</protein>
<keyword evidence="1" id="KW-0472">Membrane</keyword>
<keyword evidence="1" id="KW-1133">Transmembrane helix</keyword>
<name>A0ABU3EUZ9_9ENTE</name>
<gene>
    <name evidence="2" type="ORF">P7D85_02880</name>
</gene>
<organism evidence="2 3">
    <name type="scientific">Enterococcus hulanensis</name>
    <dbReference type="NCBI Taxonomy" id="2559929"/>
    <lineage>
        <taxon>Bacteria</taxon>
        <taxon>Bacillati</taxon>
        <taxon>Bacillota</taxon>
        <taxon>Bacilli</taxon>
        <taxon>Lactobacillales</taxon>
        <taxon>Enterococcaceae</taxon>
        <taxon>Enterococcus</taxon>
    </lineage>
</organism>
<feature type="transmembrane region" description="Helical" evidence="1">
    <location>
        <begin position="6"/>
        <end position="24"/>
    </location>
</feature>
<evidence type="ECO:0000313" key="3">
    <source>
        <dbReference type="Proteomes" id="UP001252875"/>
    </source>
</evidence>
<proteinExistence type="predicted"/>
<feature type="transmembrane region" description="Helical" evidence="1">
    <location>
        <begin position="44"/>
        <end position="62"/>
    </location>
</feature>
<dbReference type="RefSeq" id="WP_311821052.1">
    <property type="nucleotide sequence ID" value="NZ_JARPYF010000001.1"/>
</dbReference>
<dbReference type="Proteomes" id="UP001252875">
    <property type="component" value="Unassembled WGS sequence"/>
</dbReference>
<sequence length="73" mass="8287">MNNWIFTTIGVGGVVLIISIIFFVKDSHVMSQSQKKASFLLPNLSLALLSFLWIGLAVYLYMDVQTQVNYFLK</sequence>